<dbReference type="EMBL" id="UOFQ01000120">
    <property type="protein sequence ID" value="VAW89069.1"/>
    <property type="molecule type" value="Genomic_DNA"/>
</dbReference>
<feature type="domain" description="Type 4 fimbrial biogenesis protein PilX N-terminal" evidence="3">
    <location>
        <begin position="13"/>
        <end position="61"/>
    </location>
</feature>
<feature type="domain" description="PilX/PilW C-terminal" evidence="2">
    <location>
        <begin position="91"/>
        <end position="176"/>
    </location>
</feature>
<evidence type="ECO:0000259" key="3">
    <source>
        <dbReference type="Pfam" id="PF14341"/>
    </source>
</evidence>
<keyword evidence="1" id="KW-0472">Membrane</keyword>
<dbReference type="Pfam" id="PF14341">
    <property type="entry name" value="PilX_N"/>
    <property type="match status" value="1"/>
</dbReference>
<dbReference type="Pfam" id="PF13681">
    <property type="entry name" value="PilX"/>
    <property type="match status" value="1"/>
</dbReference>
<keyword evidence="1" id="KW-1133">Transmembrane helix</keyword>
<dbReference type="InterPro" id="IPR025205">
    <property type="entry name" value="PilX/PilW_C"/>
</dbReference>
<evidence type="ECO:0000313" key="4">
    <source>
        <dbReference type="EMBL" id="VAW89069.1"/>
    </source>
</evidence>
<gene>
    <name evidence="4" type="ORF">MNBD_GAMMA17-2181</name>
</gene>
<evidence type="ECO:0000259" key="2">
    <source>
        <dbReference type="Pfam" id="PF13681"/>
    </source>
</evidence>
<feature type="transmembrane region" description="Helical" evidence="1">
    <location>
        <begin position="15"/>
        <end position="35"/>
    </location>
</feature>
<organism evidence="4">
    <name type="scientific">hydrothermal vent metagenome</name>
    <dbReference type="NCBI Taxonomy" id="652676"/>
    <lineage>
        <taxon>unclassified sequences</taxon>
        <taxon>metagenomes</taxon>
        <taxon>ecological metagenomes</taxon>
    </lineage>
</organism>
<evidence type="ECO:0000256" key="1">
    <source>
        <dbReference type="SAM" id="Phobius"/>
    </source>
</evidence>
<sequence>MNRYRTPPHSTQSGAVLVVSLMMLVIMTLIGVTAMRSTILEEKMSANARDSMLALEASETVLLAGEQHLENTINSLVVAFDGIQLGLYQEDANPNLLADATWVNAITYSDVYPGVTSQPKFIIELIGAVGGAANSTLYLSSYDSVDALGVAHAFRITARGTGRSDNAVVLLQSNYIRTF</sequence>
<reference evidence="4" key="1">
    <citation type="submission" date="2018-06" db="EMBL/GenBank/DDBJ databases">
        <authorList>
            <person name="Zhirakovskaya E."/>
        </authorList>
    </citation>
    <scope>NUCLEOTIDE SEQUENCE</scope>
</reference>
<name>A0A3B0ZSR1_9ZZZZ</name>
<dbReference type="InterPro" id="IPR025746">
    <property type="entry name" value="PilX_N_dom"/>
</dbReference>
<accession>A0A3B0ZSR1</accession>
<keyword evidence="1" id="KW-0812">Transmembrane</keyword>
<protein>
    <submittedName>
        <fullName evidence="4">Type IV fimbrial biogenesis protein PilX</fullName>
    </submittedName>
</protein>
<proteinExistence type="predicted"/>
<dbReference type="AlphaFoldDB" id="A0A3B0ZSR1"/>